<name>D5ADM7_PICSI</name>
<comment type="similarity">
    <text evidence="2">Belongs to the inositol polyphosphate 5-phosphatase family.</text>
</comment>
<dbReference type="SUPFAM" id="SSF56219">
    <property type="entry name" value="DNase I-like"/>
    <property type="match status" value="1"/>
</dbReference>
<keyword evidence="3" id="KW-1017">Isopeptide bond</keyword>
<dbReference type="SMART" id="SM00128">
    <property type="entry name" value="IPPc"/>
    <property type="match status" value="1"/>
</dbReference>
<organism evidence="10">
    <name type="scientific">Picea sitchensis</name>
    <name type="common">Sitka spruce</name>
    <name type="synonym">Pinus sitchensis</name>
    <dbReference type="NCBI Taxonomy" id="3332"/>
    <lineage>
        <taxon>Eukaryota</taxon>
        <taxon>Viridiplantae</taxon>
        <taxon>Streptophyta</taxon>
        <taxon>Embryophyta</taxon>
        <taxon>Tracheophyta</taxon>
        <taxon>Spermatophyta</taxon>
        <taxon>Pinopsida</taxon>
        <taxon>Pinidae</taxon>
        <taxon>Conifers I</taxon>
        <taxon>Pinales</taxon>
        <taxon>Pinaceae</taxon>
        <taxon>Picea</taxon>
    </lineage>
</organism>
<evidence type="ECO:0000256" key="2">
    <source>
        <dbReference type="ARBA" id="ARBA00010768"/>
    </source>
</evidence>
<dbReference type="InterPro" id="IPR036691">
    <property type="entry name" value="Endo/exonu/phosph_ase_sf"/>
</dbReference>
<dbReference type="Pfam" id="PF22669">
    <property type="entry name" value="Exo_endo_phos2"/>
    <property type="match status" value="1"/>
</dbReference>
<protein>
    <recommendedName>
        <fullName evidence="9">Inositol polyphosphate-related phosphatase domain-containing protein</fullName>
    </recommendedName>
</protein>
<evidence type="ECO:0000259" key="9">
    <source>
        <dbReference type="SMART" id="SM00128"/>
    </source>
</evidence>
<dbReference type="AlphaFoldDB" id="D5ADM7"/>
<dbReference type="OMA" id="ADISRCI"/>
<evidence type="ECO:0000256" key="6">
    <source>
        <dbReference type="ARBA" id="ARBA00022801"/>
    </source>
</evidence>
<dbReference type="EMBL" id="BT124396">
    <property type="protein sequence ID" value="ADE77646.1"/>
    <property type="molecule type" value="mRNA"/>
</dbReference>
<keyword evidence="4" id="KW-0479">Metal-binding</keyword>
<keyword evidence="7" id="KW-0460">Magnesium</keyword>
<evidence type="ECO:0000256" key="3">
    <source>
        <dbReference type="ARBA" id="ARBA00022499"/>
    </source>
</evidence>
<feature type="domain" description="Inositol polyphosphate-related phosphatase" evidence="9">
    <location>
        <begin position="47"/>
        <end position="414"/>
    </location>
</feature>
<evidence type="ECO:0000313" key="10">
    <source>
        <dbReference type="EMBL" id="ADE77646.1"/>
    </source>
</evidence>
<dbReference type="PANTHER" id="PTHR11200">
    <property type="entry name" value="INOSITOL 5-PHOSPHATASE"/>
    <property type="match status" value="1"/>
</dbReference>
<proteinExistence type="evidence at transcript level"/>
<evidence type="ECO:0000256" key="5">
    <source>
        <dbReference type="ARBA" id="ARBA00022737"/>
    </source>
</evidence>
<dbReference type="GO" id="GO:0046856">
    <property type="term" value="P:phosphatidylinositol dephosphorylation"/>
    <property type="evidence" value="ECO:0007669"/>
    <property type="project" value="InterPro"/>
</dbReference>
<dbReference type="FunFam" id="3.60.10.10:FF:000011">
    <property type="entry name" value="Type II inositol polyphosphate 5-phosphatase 15"/>
    <property type="match status" value="1"/>
</dbReference>
<evidence type="ECO:0000256" key="8">
    <source>
        <dbReference type="ARBA" id="ARBA00022843"/>
    </source>
</evidence>
<dbReference type="Gene3D" id="3.60.10.10">
    <property type="entry name" value="Endonuclease/exonuclease/phosphatase"/>
    <property type="match status" value="1"/>
</dbReference>
<keyword evidence="6" id="KW-0378">Hydrolase</keyword>
<sequence>MAVGGNYVLTLAADGGICGWTMMSPSPLDAILRSALIQKEPSYTKQQHLKILAGTWNVSQERALCDSLISWLASPASEACIVVIGLQEMEMGAGFLAMAAAKETVGIEGSANGQWWLDTIGKILDEGMTFERAGSRQLAGLLVAVWVRKDLCPYIGEVDVGAVACGLGRTIGNKGAVALKMRVFRRILCVINCHFAAHADAVARRNADFEYVYRNLTFIPMTAGVNTVAAGVSSAVQRFKNLNVRRGADLEAEKDIPVAGVASEVLPELAEADMLIWFGDFNYRLDDISYDEARNYIACKHFDTILRKDQLRGEMKAGHVFQGMREANIKFPPTYKFDRGQVGLQGYDSSEKKRVPAWCDRVIFRDSRNGRSTQCKLTCPVVASVIRYDACMDVKDSDHKPVRCMFSVDIACVDERIRRREFGGLLCFNKEIKTLLEEYNRIPDTIVSTNNIVLQDYVNLDS</sequence>
<accession>D5ADM7</accession>
<dbReference type="InterPro" id="IPR000300">
    <property type="entry name" value="IPPc"/>
</dbReference>
<comment type="cofactor">
    <cofactor evidence="1">
        <name>Mg(2+)</name>
        <dbReference type="ChEBI" id="CHEBI:18420"/>
    </cofactor>
</comment>
<evidence type="ECO:0000256" key="4">
    <source>
        <dbReference type="ARBA" id="ARBA00022723"/>
    </source>
</evidence>
<dbReference type="InterPro" id="IPR046985">
    <property type="entry name" value="IP5"/>
</dbReference>
<evidence type="ECO:0000256" key="7">
    <source>
        <dbReference type="ARBA" id="ARBA00022842"/>
    </source>
</evidence>
<keyword evidence="8" id="KW-0832">Ubl conjugation</keyword>
<dbReference type="GO" id="GO:0004439">
    <property type="term" value="F:phosphatidylinositol-4,5-bisphosphate 5-phosphatase activity"/>
    <property type="evidence" value="ECO:0007669"/>
    <property type="project" value="TreeGrafter"/>
</dbReference>
<reference evidence="10" key="1">
    <citation type="submission" date="2010-04" db="EMBL/GenBank/DDBJ databases">
        <authorList>
            <person name="Reid K.E."/>
            <person name="Liao N."/>
            <person name="Chan S."/>
            <person name="Docking R."/>
            <person name="Taylor G."/>
            <person name="Moore R."/>
            <person name="Mayo M."/>
            <person name="Munro S."/>
            <person name="King J."/>
            <person name="Yanchuk A."/>
            <person name="Holt R."/>
            <person name="Jones S."/>
            <person name="Marra M."/>
            <person name="Ritland C.E."/>
            <person name="Ritland K."/>
            <person name="Bohlmann J."/>
        </authorList>
    </citation>
    <scope>NUCLEOTIDE SEQUENCE</scope>
    <source>
        <tissue evidence="10">Bud</tissue>
    </source>
</reference>
<evidence type="ECO:0000256" key="1">
    <source>
        <dbReference type="ARBA" id="ARBA00001946"/>
    </source>
</evidence>
<dbReference type="PANTHER" id="PTHR11200:SF300">
    <property type="entry name" value="TYPE II INOSITOL 1,4,5-TRISPHOSPHATE 5-PHOSPHATASE"/>
    <property type="match status" value="1"/>
</dbReference>
<dbReference type="GO" id="GO:0046872">
    <property type="term" value="F:metal ion binding"/>
    <property type="evidence" value="ECO:0007669"/>
    <property type="project" value="UniProtKB-KW"/>
</dbReference>
<keyword evidence="5" id="KW-0677">Repeat</keyword>
<dbReference type="GO" id="GO:0009846">
    <property type="term" value="P:pollen germination"/>
    <property type="evidence" value="ECO:0007669"/>
    <property type="project" value="UniProtKB-ARBA"/>
</dbReference>